<sequence length="559" mass="60884">MLQRAFRSVATIALLVVFAFFVCEVSARPASSISESAEAPAAELRFMDRPIATFRVPFGGASPELRVSRANAALKSLAEQDLGVPIVVVHGTLDNQTGVGFRLGNRTLFVFLEGDVDPGDERTFDATVGQVQARLQSALRARAAQLHWPNILRGALLSLLATAVLVALLWAIGRMRARLHARVQDAIERHVLQRTSRNFDWTGSAFQLGRQIVQLLLLFFALGFIYIYLIFVLEQFPATEPMGERLSGFLFSLAERFVQGLLDALPGVITVVVIFMLTRALLSLIDNIFRAAGSGRISLPGIHPDTTDATRRVIAVIVWAVAITFAYPYFPGSQSDVFKGLSVLLGLMLSLGSAGIVNQLMSGLVVTYSRALRKGDLVTVGGTTGVVIGVNSLSVKLTNLRHEEVTIPNALVVSSIVRNYSSLANQHGALLSTSVTIGYDTPWRQVHAMLILAAKRTSHILDEPAAFVLQRALSDFYVEYELYAAIDSPLLRPVVLSELHGHVLDVFNEYDVQIMSPHFMAQPASNIVVPPEHWYSTPSSKPADSGGQGVASNDSRRES</sequence>
<evidence type="ECO:0000256" key="4">
    <source>
        <dbReference type="ARBA" id="ARBA00022692"/>
    </source>
</evidence>
<gene>
    <name evidence="11" type="ORF">AWB65_06368</name>
</gene>
<dbReference type="InterPro" id="IPR010920">
    <property type="entry name" value="LSM_dom_sf"/>
</dbReference>
<dbReference type="PANTHER" id="PTHR30221">
    <property type="entry name" value="SMALL-CONDUCTANCE MECHANOSENSITIVE CHANNEL"/>
    <property type="match status" value="1"/>
</dbReference>
<dbReference type="Proteomes" id="UP000054977">
    <property type="component" value="Unassembled WGS sequence"/>
</dbReference>
<feature type="transmembrane region" description="Helical" evidence="7">
    <location>
        <begin position="215"/>
        <end position="237"/>
    </location>
</feature>
<evidence type="ECO:0000259" key="9">
    <source>
        <dbReference type="Pfam" id="PF00924"/>
    </source>
</evidence>
<keyword evidence="3" id="KW-1003">Cell membrane</keyword>
<dbReference type="Gene3D" id="1.10.287.1260">
    <property type="match status" value="1"/>
</dbReference>
<feature type="region of interest" description="Disordered" evidence="8">
    <location>
        <begin position="535"/>
        <end position="559"/>
    </location>
</feature>
<proteinExistence type="inferred from homology"/>
<evidence type="ECO:0000313" key="12">
    <source>
        <dbReference type="Proteomes" id="UP000054977"/>
    </source>
</evidence>
<evidence type="ECO:0000256" key="3">
    <source>
        <dbReference type="ARBA" id="ARBA00022475"/>
    </source>
</evidence>
<comment type="function">
    <text evidence="7">Mechanosensitive channel that participates in the regulation of osmotic pressure changes within the cell, opening in response to stretch forces in the membrane lipid bilayer, without the need for other proteins. Contributes to normal resistance to hypoosmotic shock. Forms an ion channel of 1.0 nanosiemens conductance with a slight preference for anions.</text>
</comment>
<dbReference type="Pfam" id="PF21082">
    <property type="entry name" value="MS_channel_3rd"/>
    <property type="match status" value="1"/>
</dbReference>
<reference evidence="11" key="1">
    <citation type="submission" date="2016-01" db="EMBL/GenBank/DDBJ databases">
        <authorList>
            <person name="Peeters C."/>
        </authorList>
    </citation>
    <scope>NUCLEOTIDE SEQUENCE [LARGE SCALE GENOMIC DNA]</scope>
    <source>
        <strain evidence="11">LMG 22934</strain>
    </source>
</reference>
<dbReference type="STRING" id="326474.AWB65_06368"/>
<dbReference type="InterPro" id="IPR023408">
    <property type="entry name" value="MscS_beta-dom_sf"/>
</dbReference>
<accession>A0A158JDV3</accession>
<keyword evidence="7" id="KW-0813">Transport</keyword>
<dbReference type="RefSeq" id="WP_159907899.1">
    <property type="nucleotide sequence ID" value="NZ_FCNW02000078.1"/>
</dbReference>
<feature type="transmembrane region" description="Helical" evidence="7">
    <location>
        <begin position="313"/>
        <end position="330"/>
    </location>
</feature>
<name>A0A158JDV3_9BURK</name>
<dbReference type="Pfam" id="PF00924">
    <property type="entry name" value="MS_channel_2nd"/>
    <property type="match status" value="1"/>
</dbReference>
<comment type="subcellular location">
    <subcellularLocation>
        <location evidence="7">Cell inner membrane</location>
        <topology evidence="7">Multi-pass membrane protein</topology>
    </subcellularLocation>
    <subcellularLocation>
        <location evidence="1">Cell membrane</location>
        <topology evidence="1">Multi-pass membrane protein</topology>
    </subcellularLocation>
</comment>
<feature type="domain" description="Mechanosensitive ion channel MscS C-terminal" evidence="10">
    <location>
        <begin position="432"/>
        <end position="514"/>
    </location>
</feature>
<evidence type="ECO:0000256" key="8">
    <source>
        <dbReference type="SAM" id="MobiDB-lite"/>
    </source>
</evidence>
<comment type="subunit">
    <text evidence="7">Homoheptamer.</text>
</comment>
<comment type="caution">
    <text evidence="7">Lacks conserved residue(s) required for the propagation of feature annotation.</text>
</comment>
<dbReference type="AlphaFoldDB" id="A0A158JDV3"/>
<keyword evidence="7" id="KW-0406">Ion transport</keyword>
<evidence type="ECO:0000259" key="10">
    <source>
        <dbReference type="Pfam" id="PF21082"/>
    </source>
</evidence>
<dbReference type="SUPFAM" id="SSF50182">
    <property type="entry name" value="Sm-like ribonucleoproteins"/>
    <property type="match status" value="1"/>
</dbReference>
<keyword evidence="7" id="KW-0997">Cell inner membrane</keyword>
<dbReference type="EMBL" id="FCNW02000078">
    <property type="protein sequence ID" value="SAL66639.1"/>
    <property type="molecule type" value="Genomic_DNA"/>
</dbReference>
<dbReference type="SUPFAM" id="SSF82689">
    <property type="entry name" value="Mechanosensitive channel protein MscS (YggB), C-terminal domain"/>
    <property type="match status" value="1"/>
</dbReference>
<organism evidence="11 12">
    <name type="scientific">Caballeronia humi</name>
    <dbReference type="NCBI Taxonomy" id="326474"/>
    <lineage>
        <taxon>Bacteria</taxon>
        <taxon>Pseudomonadati</taxon>
        <taxon>Pseudomonadota</taxon>
        <taxon>Betaproteobacteria</taxon>
        <taxon>Burkholderiales</taxon>
        <taxon>Burkholderiaceae</taxon>
        <taxon>Caballeronia</taxon>
    </lineage>
</organism>
<comment type="caution">
    <text evidence="11">The sequence shown here is derived from an EMBL/GenBank/DDBJ whole genome shotgun (WGS) entry which is preliminary data.</text>
</comment>
<evidence type="ECO:0000313" key="11">
    <source>
        <dbReference type="EMBL" id="SAL66639.1"/>
    </source>
</evidence>
<evidence type="ECO:0000256" key="5">
    <source>
        <dbReference type="ARBA" id="ARBA00022989"/>
    </source>
</evidence>
<dbReference type="InterPro" id="IPR045275">
    <property type="entry name" value="MscS_archaea/bacteria_type"/>
</dbReference>
<dbReference type="InterPro" id="IPR006685">
    <property type="entry name" value="MscS_channel_2nd"/>
</dbReference>
<dbReference type="InterPro" id="IPR011066">
    <property type="entry name" value="MscS_channel_C_sf"/>
</dbReference>
<keyword evidence="4 7" id="KW-0812">Transmembrane</keyword>
<evidence type="ECO:0000256" key="6">
    <source>
        <dbReference type="ARBA" id="ARBA00023136"/>
    </source>
</evidence>
<keyword evidence="7" id="KW-0407">Ion channel</keyword>
<keyword evidence="12" id="KW-1185">Reference proteome</keyword>
<dbReference type="OrthoDB" id="9780668at2"/>
<comment type="similarity">
    <text evidence="2 7">Belongs to the MscS (TC 1.A.23) family.</text>
</comment>
<evidence type="ECO:0000256" key="2">
    <source>
        <dbReference type="ARBA" id="ARBA00008017"/>
    </source>
</evidence>
<keyword evidence="6 7" id="KW-0472">Membrane</keyword>
<dbReference type="InterPro" id="IPR049278">
    <property type="entry name" value="MS_channel_C"/>
</dbReference>
<feature type="transmembrane region" description="Helical" evidence="7">
    <location>
        <begin position="257"/>
        <end position="282"/>
    </location>
</feature>
<feature type="domain" description="Mechanosensitive ion channel MscS" evidence="9">
    <location>
        <begin position="356"/>
        <end position="421"/>
    </location>
</feature>
<dbReference type="Gene3D" id="2.30.30.60">
    <property type="match status" value="1"/>
</dbReference>
<feature type="transmembrane region" description="Helical" evidence="7">
    <location>
        <begin position="342"/>
        <end position="366"/>
    </location>
</feature>
<feature type="transmembrane region" description="Helical" evidence="7">
    <location>
        <begin position="151"/>
        <end position="172"/>
    </location>
</feature>
<dbReference type="Gene3D" id="3.30.70.100">
    <property type="match status" value="1"/>
</dbReference>
<keyword evidence="5 7" id="KW-1133">Transmembrane helix</keyword>
<evidence type="ECO:0000256" key="7">
    <source>
        <dbReference type="RuleBase" id="RU369025"/>
    </source>
</evidence>
<dbReference type="GO" id="GO:0008381">
    <property type="term" value="F:mechanosensitive monoatomic ion channel activity"/>
    <property type="evidence" value="ECO:0007669"/>
    <property type="project" value="InterPro"/>
</dbReference>
<protein>
    <recommendedName>
        <fullName evidence="7">Small-conductance mechanosensitive channel</fullName>
    </recommendedName>
</protein>
<dbReference type="GO" id="GO:0005886">
    <property type="term" value="C:plasma membrane"/>
    <property type="evidence" value="ECO:0007669"/>
    <property type="project" value="UniProtKB-SubCell"/>
</dbReference>
<dbReference type="PANTHER" id="PTHR30221:SF18">
    <property type="entry name" value="SLL0590 PROTEIN"/>
    <property type="match status" value="1"/>
</dbReference>
<evidence type="ECO:0000256" key="1">
    <source>
        <dbReference type="ARBA" id="ARBA00004651"/>
    </source>
</evidence>